<name>A0A2K8Z913_9BACT</name>
<accession>A0A2K8Z913</accession>
<dbReference type="PANTHER" id="PTHR42754">
    <property type="entry name" value="ENDOGLUCANASE"/>
    <property type="match status" value="1"/>
</dbReference>
<dbReference type="RefSeq" id="WP_100992893.1">
    <property type="nucleotide sequence ID" value="NZ_CP025096.1"/>
</dbReference>
<dbReference type="PANTHER" id="PTHR42754:SF1">
    <property type="entry name" value="LIPOPROTEIN"/>
    <property type="match status" value="1"/>
</dbReference>
<evidence type="ECO:0000313" key="2">
    <source>
        <dbReference type="Proteomes" id="UP000232883"/>
    </source>
</evidence>
<proteinExistence type="predicted"/>
<protein>
    <recommendedName>
        <fullName evidence="3">T9SS C-terminal target domain-containing protein</fullName>
    </recommendedName>
</protein>
<evidence type="ECO:0000313" key="1">
    <source>
        <dbReference type="EMBL" id="AUD06348.1"/>
    </source>
</evidence>
<reference evidence="1 2" key="1">
    <citation type="submission" date="2017-11" db="EMBL/GenBank/DDBJ databases">
        <title>Taxonomic description and genome sequences of Spirosoma HA7 sp. nov., isolated from pollen microhabitat of Corylus avellana.</title>
        <authorList>
            <person name="Ambika Manirajan B."/>
            <person name="Suarez C."/>
            <person name="Ratering S."/>
            <person name="Geissler-Plaum R."/>
            <person name="Cardinale M."/>
            <person name="Sylvia S."/>
        </authorList>
    </citation>
    <scope>NUCLEOTIDE SEQUENCE [LARGE SCALE GENOMIC DNA]</scope>
    <source>
        <strain evidence="1 2">HA7</strain>
    </source>
</reference>
<evidence type="ECO:0008006" key="3">
    <source>
        <dbReference type="Google" id="ProtNLM"/>
    </source>
</evidence>
<dbReference type="KEGG" id="spir:CWM47_33610"/>
<organism evidence="1 2">
    <name type="scientific">Spirosoma pollinicola</name>
    <dbReference type="NCBI Taxonomy" id="2057025"/>
    <lineage>
        <taxon>Bacteria</taxon>
        <taxon>Pseudomonadati</taxon>
        <taxon>Bacteroidota</taxon>
        <taxon>Cytophagia</taxon>
        <taxon>Cytophagales</taxon>
        <taxon>Cytophagaceae</taxon>
        <taxon>Spirosoma</taxon>
    </lineage>
</organism>
<dbReference type="Proteomes" id="UP000232883">
    <property type="component" value="Chromosome"/>
</dbReference>
<gene>
    <name evidence="1" type="ORF">CWM47_33610</name>
</gene>
<dbReference type="AlphaFoldDB" id="A0A2K8Z913"/>
<sequence length="469" mass="50087">MDSCLLPSITPYSIIRWCIIWLFVISSAHLSAQPTKQWDKTFGGSGNDVLSITLPTADGGYLLCGVSYSSAGGDKTQPNWGEGDYWIVKIGKDGIKQWDKTFGTTDNDVFKSVIATPDGGYLLGGTAYAFLNGDKTKFGNMWLLKIDANGNKLWDKAYGGNSGFSDMISTADGGYLLGGTTASGIGGDKTQPSRGGYDYWIIKIDANGIKQWDKAFGGNQSDQLIKLVASVDGGYLLGGKSVSGINGDKTEPSRDGSTTFDYWIVKIDANGTKQWDKTYGGVSTDELSALITTPDGGYLLGGTSSSHSTGDKTQPSRGASDYWIVKIGKDGTKQWDKTFGGKYVESLGAVVSTPDGGYLIGGYSNSYSGGDLTDPGKSVPRISDFWLVKVNANGAKQWDKMYGGLSNEYLFTLVTTSDKGYLLGGTSASNIGVDKTQPSQGNNDYWIVKLIECTLPARCVSIISIVKTK</sequence>
<dbReference type="OrthoDB" id="9811934at2"/>
<keyword evidence="2" id="KW-1185">Reference proteome</keyword>
<dbReference type="EMBL" id="CP025096">
    <property type="protein sequence ID" value="AUD06348.1"/>
    <property type="molecule type" value="Genomic_DNA"/>
</dbReference>